<feature type="transmembrane region" description="Helical" evidence="1">
    <location>
        <begin position="195"/>
        <end position="224"/>
    </location>
</feature>
<keyword evidence="1" id="KW-0812">Transmembrane</keyword>
<feature type="transmembrane region" description="Helical" evidence="1">
    <location>
        <begin position="262"/>
        <end position="279"/>
    </location>
</feature>
<feature type="transmembrane region" description="Helical" evidence="1">
    <location>
        <begin position="325"/>
        <end position="342"/>
    </location>
</feature>
<evidence type="ECO:0008006" key="4">
    <source>
        <dbReference type="Google" id="ProtNLM"/>
    </source>
</evidence>
<keyword evidence="1" id="KW-1133">Transmembrane helix</keyword>
<comment type="caution">
    <text evidence="2">The sequence shown here is derived from an EMBL/GenBank/DDBJ whole genome shotgun (WGS) entry which is preliminary data.</text>
</comment>
<reference evidence="2" key="1">
    <citation type="submission" date="2021-01" db="EMBL/GenBank/DDBJ databases">
        <authorList>
            <consortium name="Genoscope - CEA"/>
            <person name="William W."/>
        </authorList>
    </citation>
    <scope>NUCLEOTIDE SEQUENCE</scope>
</reference>
<feature type="transmembrane region" description="Helical" evidence="1">
    <location>
        <begin position="299"/>
        <end position="318"/>
    </location>
</feature>
<dbReference type="Proteomes" id="UP000689195">
    <property type="component" value="Unassembled WGS sequence"/>
</dbReference>
<evidence type="ECO:0000313" key="3">
    <source>
        <dbReference type="Proteomes" id="UP000689195"/>
    </source>
</evidence>
<evidence type="ECO:0000313" key="2">
    <source>
        <dbReference type="EMBL" id="CAD8168610.1"/>
    </source>
</evidence>
<evidence type="ECO:0000256" key="1">
    <source>
        <dbReference type="SAM" id="Phobius"/>
    </source>
</evidence>
<protein>
    <recommendedName>
        <fullName evidence="4">Transmembrane protein</fullName>
    </recommendedName>
</protein>
<organism evidence="2 3">
    <name type="scientific">Paramecium pentaurelia</name>
    <dbReference type="NCBI Taxonomy" id="43138"/>
    <lineage>
        <taxon>Eukaryota</taxon>
        <taxon>Sar</taxon>
        <taxon>Alveolata</taxon>
        <taxon>Ciliophora</taxon>
        <taxon>Intramacronucleata</taxon>
        <taxon>Oligohymenophorea</taxon>
        <taxon>Peniculida</taxon>
        <taxon>Parameciidae</taxon>
        <taxon>Paramecium</taxon>
    </lineage>
</organism>
<feature type="transmembrane region" description="Helical" evidence="1">
    <location>
        <begin position="26"/>
        <end position="45"/>
    </location>
</feature>
<name>A0A8S1UU26_9CILI</name>
<accession>A0A8S1UU26</accession>
<dbReference type="AlphaFoldDB" id="A0A8S1UU26"/>
<sequence length="441" mass="53161">MELEKQIYKFHFCLTSWKYARIIAKLLFLGLLGISLLLISVYASLCIRQGERKLEFQLRDNRVISEFNENVVYTVNIVDHALSDPLLQMKFSFNRYLLTLKQNIAKDHKISQENLFVEAKNYQSGFDLFFLNFVDIETMFLVDFTQYFTDSKNDIMIYNVNTREAWLWRSNSLKNDDSTSFYIKMIRNFFLCQQILVSIFFVSCSSSIVIRLFLISTPIFTYIIKNLIQIIFRLDQQLNNQEQENWIGIYIRLLERNNKAKYYIITAFLTMILFYTIIYNEGLDQATQFMFGKSIPQGLNVFFMMIVFINELEGVLFLRTRSSIYFVPKYICCYYITYLFYLEKTMFLMSQTTFMAFLYFYEIPALTWQRQSFYTPTEQRPRCYYMPLFQIEWISDIPQIWTVFYGLCGRKYFDRQHLTYVDRNQIQFHQILEDEEHVDNE</sequence>
<proteinExistence type="predicted"/>
<dbReference type="EMBL" id="CAJJDO010000049">
    <property type="protein sequence ID" value="CAD8168610.1"/>
    <property type="molecule type" value="Genomic_DNA"/>
</dbReference>
<gene>
    <name evidence="2" type="ORF">PPENT_87.1.T0490202</name>
</gene>
<keyword evidence="3" id="KW-1185">Reference proteome</keyword>
<keyword evidence="1" id="KW-0472">Membrane</keyword>
<dbReference type="OrthoDB" id="306131at2759"/>